<feature type="transmembrane region" description="Helical" evidence="5">
    <location>
        <begin position="388"/>
        <end position="409"/>
    </location>
</feature>
<dbReference type="InterPro" id="IPR036259">
    <property type="entry name" value="MFS_trans_sf"/>
</dbReference>
<comment type="subcellular location">
    <subcellularLocation>
        <location evidence="1">Membrane</location>
        <topology evidence="1">Multi-pass membrane protein</topology>
    </subcellularLocation>
</comment>
<name>A0ABP6NJE0_9ACTN</name>
<reference evidence="7" key="1">
    <citation type="journal article" date="2019" name="Int. J. Syst. Evol. Microbiol.">
        <title>The Global Catalogue of Microorganisms (GCM) 10K type strain sequencing project: providing services to taxonomists for standard genome sequencing and annotation.</title>
        <authorList>
            <consortium name="The Broad Institute Genomics Platform"/>
            <consortium name="The Broad Institute Genome Sequencing Center for Infectious Disease"/>
            <person name="Wu L."/>
            <person name="Ma J."/>
        </authorList>
    </citation>
    <scope>NUCLEOTIDE SEQUENCE [LARGE SCALE GENOMIC DNA]</scope>
    <source>
        <strain evidence="7">JCM 11574</strain>
    </source>
</reference>
<dbReference type="EMBL" id="BAAAVM010000041">
    <property type="protein sequence ID" value="GAA3145662.1"/>
    <property type="molecule type" value="Genomic_DNA"/>
</dbReference>
<evidence type="ECO:0000313" key="6">
    <source>
        <dbReference type="EMBL" id="GAA3145662.1"/>
    </source>
</evidence>
<comment type="caution">
    <text evidence="6">The sequence shown here is derived from an EMBL/GenBank/DDBJ whole genome shotgun (WGS) entry which is preliminary data.</text>
</comment>
<feature type="transmembrane region" description="Helical" evidence="5">
    <location>
        <begin position="195"/>
        <end position="215"/>
    </location>
</feature>
<feature type="transmembrane region" description="Helical" evidence="5">
    <location>
        <begin position="108"/>
        <end position="127"/>
    </location>
</feature>
<evidence type="ECO:0000256" key="4">
    <source>
        <dbReference type="ARBA" id="ARBA00023136"/>
    </source>
</evidence>
<dbReference type="SUPFAM" id="SSF103473">
    <property type="entry name" value="MFS general substrate transporter"/>
    <property type="match status" value="1"/>
</dbReference>
<keyword evidence="4 5" id="KW-0472">Membrane</keyword>
<evidence type="ECO:0000256" key="3">
    <source>
        <dbReference type="ARBA" id="ARBA00022989"/>
    </source>
</evidence>
<dbReference type="InterPro" id="IPR005829">
    <property type="entry name" value="Sugar_transporter_CS"/>
</dbReference>
<organism evidence="6 7">
    <name type="scientific">Streptomyces rameus</name>
    <dbReference type="NCBI Taxonomy" id="68261"/>
    <lineage>
        <taxon>Bacteria</taxon>
        <taxon>Bacillati</taxon>
        <taxon>Actinomycetota</taxon>
        <taxon>Actinomycetes</taxon>
        <taxon>Kitasatosporales</taxon>
        <taxon>Streptomycetaceae</taxon>
        <taxon>Streptomyces</taxon>
    </lineage>
</organism>
<feature type="transmembrane region" description="Helical" evidence="5">
    <location>
        <begin position="415"/>
        <end position="437"/>
    </location>
</feature>
<feature type="transmembrane region" description="Helical" evidence="5">
    <location>
        <begin position="297"/>
        <end position="319"/>
    </location>
</feature>
<sequence length="460" mass="46586">METTDPPASLLCREVKDRRGRVYRVGESAADILGHGRVWMVVLPWLGMTGIACAGYAFLTARGGLRDAHQWGGELFRPAGLWALCQTAVALPAGLLRESRRLTARTAVLTGAFGTLLGYLSLAFAAGLPLVRLGFAVVGGVSAGLVHSTCLTLPGKWYPERRGGPTGFVASGLAFGAVPLLPVLGSGAGRADHRFLLAATGAGVCLVVASAGWFFRDPPKNWWPPHIDPLRVAAGPVARRARERNPPAVRQFGTWQAARTPALWLMCLCVLGTAGAAALGCRWLVPLAREAGFTGHTVRTAAALALTAGAGLGAVGVLSDRVGRRATLTGACLVLGGAQFGLLAAAGTGSVSLFLGSAGAAGLAGGAVPALVAALAADHFGENHSAGAYGLVAGSAALAVLAGLGAAAGDPGGRAAHGAFVLAGYTGLACAVPALFLTAPGRPRARRIVPNPHPLGEEMA</sequence>
<dbReference type="Gene3D" id="1.20.1250.20">
    <property type="entry name" value="MFS general substrate transporter like domains"/>
    <property type="match status" value="2"/>
</dbReference>
<dbReference type="Proteomes" id="UP001500893">
    <property type="component" value="Unassembled WGS sequence"/>
</dbReference>
<feature type="transmembrane region" description="Helical" evidence="5">
    <location>
        <begin position="38"/>
        <end position="59"/>
    </location>
</feature>
<feature type="transmembrane region" description="Helical" evidence="5">
    <location>
        <begin position="133"/>
        <end position="155"/>
    </location>
</feature>
<evidence type="ECO:0000256" key="1">
    <source>
        <dbReference type="ARBA" id="ARBA00004141"/>
    </source>
</evidence>
<feature type="transmembrane region" description="Helical" evidence="5">
    <location>
        <begin position="262"/>
        <end position="285"/>
    </location>
</feature>
<keyword evidence="3 5" id="KW-1133">Transmembrane helix</keyword>
<evidence type="ECO:0000313" key="7">
    <source>
        <dbReference type="Proteomes" id="UP001500893"/>
    </source>
</evidence>
<feature type="transmembrane region" description="Helical" evidence="5">
    <location>
        <begin position="353"/>
        <end position="376"/>
    </location>
</feature>
<protein>
    <submittedName>
        <fullName evidence="6">OFA family MFS transporter</fullName>
    </submittedName>
</protein>
<dbReference type="RefSeq" id="WP_345052776.1">
    <property type="nucleotide sequence ID" value="NZ_BAAAVM010000041.1"/>
</dbReference>
<dbReference type="PANTHER" id="PTHR11360:SF304">
    <property type="entry name" value="MFS DOMAIN-CONTAINING PROTEIN"/>
    <property type="match status" value="1"/>
</dbReference>
<keyword evidence="7" id="KW-1185">Reference proteome</keyword>
<feature type="transmembrane region" description="Helical" evidence="5">
    <location>
        <begin position="326"/>
        <end position="347"/>
    </location>
</feature>
<proteinExistence type="predicted"/>
<evidence type="ECO:0000256" key="2">
    <source>
        <dbReference type="ARBA" id="ARBA00022692"/>
    </source>
</evidence>
<dbReference type="InterPro" id="IPR011701">
    <property type="entry name" value="MFS"/>
</dbReference>
<gene>
    <name evidence="6" type="ORF">GCM10010521_35910</name>
</gene>
<dbReference type="InterPro" id="IPR050327">
    <property type="entry name" value="Proton-linked_MCT"/>
</dbReference>
<keyword evidence="2 5" id="KW-0812">Transmembrane</keyword>
<dbReference type="PANTHER" id="PTHR11360">
    <property type="entry name" value="MONOCARBOXYLATE TRANSPORTER"/>
    <property type="match status" value="1"/>
</dbReference>
<accession>A0ABP6NJE0</accession>
<dbReference type="PROSITE" id="PS00216">
    <property type="entry name" value="SUGAR_TRANSPORT_1"/>
    <property type="match status" value="1"/>
</dbReference>
<evidence type="ECO:0000256" key="5">
    <source>
        <dbReference type="SAM" id="Phobius"/>
    </source>
</evidence>
<dbReference type="Pfam" id="PF07690">
    <property type="entry name" value="MFS_1"/>
    <property type="match status" value="1"/>
</dbReference>
<feature type="transmembrane region" description="Helical" evidence="5">
    <location>
        <begin position="167"/>
        <end position="189"/>
    </location>
</feature>